<dbReference type="InterPro" id="IPR023214">
    <property type="entry name" value="HAD_sf"/>
</dbReference>
<reference evidence="4 5" key="1">
    <citation type="submission" date="2017-02" db="EMBL/GenBank/DDBJ databases">
        <title>Genome sequence of Clostridium beijerinckii Br21.</title>
        <authorList>
            <person name="Fonseca B.C."/>
            <person name="Guazzaroni M.E."/>
            <person name="Riano-Pachon D.M."/>
            <person name="Reginatto V."/>
        </authorList>
    </citation>
    <scope>NUCLEOTIDE SEQUENCE [LARGE SCALE GENOMIC DNA]</scope>
    <source>
        <strain evidence="4 5">Br21</strain>
    </source>
</reference>
<dbReference type="NCBIfam" id="TIGR01549">
    <property type="entry name" value="HAD-SF-IA-v1"/>
    <property type="match status" value="1"/>
</dbReference>
<keyword evidence="2" id="KW-0378">Hydrolase</keyword>
<dbReference type="AlphaFoldDB" id="A0A1S9N785"/>
<evidence type="ECO:0000313" key="5">
    <source>
        <dbReference type="Proteomes" id="UP000190959"/>
    </source>
</evidence>
<dbReference type="InterPro" id="IPR006439">
    <property type="entry name" value="HAD-SF_hydro_IA"/>
</dbReference>
<dbReference type="InterPro" id="IPR051400">
    <property type="entry name" value="HAD-like_hydrolase"/>
</dbReference>
<comment type="cofactor">
    <cofactor evidence="1">
        <name>Mg(2+)</name>
        <dbReference type="ChEBI" id="CHEBI:18420"/>
    </cofactor>
</comment>
<dbReference type="InterPro" id="IPR041492">
    <property type="entry name" value="HAD_2"/>
</dbReference>
<dbReference type="PANTHER" id="PTHR46470">
    <property type="entry name" value="N-ACYLNEURAMINATE-9-PHOSPHATASE"/>
    <property type="match status" value="1"/>
</dbReference>
<evidence type="ECO:0000256" key="3">
    <source>
        <dbReference type="ARBA" id="ARBA00022842"/>
    </source>
</evidence>
<dbReference type="GO" id="GO:0016787">
    <property type="term" value="F:hydrolase activity"/>
    <property type="evidence" value="ECO:0007669"/>
    <property type="project" value="UniProtKB-KW"/>
</dbReference>
<gene>
    <name evidence="4" type="ORF">CBEIBR21_09690</name>
</gene>
<dbReference type="GO" id="GO:0044281">
    <property type="term" value="P:small molecule metabolic process"/>
    <property type="evidence" value="ECO:0007669"/>
    <property type="project" value="UniProtKB-ARBA"/>
</dbReference>
<comment type="caution">
    <text evidence="4">The sequence shown here is derived from an EMBL/GenBank/DDBJ whole genome shotgun (WGS) entry which is preliminary data.</text>
</comment>
<dbReference type="RefSeq" id="WP_078115429.1">
    <property type="nucleotide sequence ID" value="NZ_MWMH01000003.1"/>
</dbReference>
<dbReference type="InterPro" id="IPR036412">
    <property type="entry name" value="HAD-like_sf"/>
</dbReference>
<dbReference type="SFLD" id="SFLDS00003">
    <property type="entry name" value="Haloacid_Dehalogenase"/>
    <property type="match status" value="1"/>
</dbReference>
<evidence type="ECO:0000256" key="2">
    <source>
        <dbReference type="ARBA" id="ARBA00022801"/>
    </source>
</evidence>
<proteinExistence type="predicted"/>
<evidence type="ECO:0000313" key="4">
    <source>
        <dbReference type="EMBL" id="OOP73292.1"/>
    </source>
</evidence>
<dbReference type="InterPro" id="IPR023198">
    <property type="entry name" value="PGP-like_dom2"/>
</dbReference>
<name>A0A1S9N785_CLOBE</name>
<dbReference type="SUPFAM" id="SSF56784">
    <property type="entry name" value="HAD-like"/>
    <property type="match status" value="1"/>
</dbReference>
<evidence type="ECO:0000256" key="1">
    <source>
        <dbReference type="ARBA" id="ARBA00001946"/>
    </source>
</evidence>
<dbReference type="Gene3D" id="1.10.150.240">
    <property type="entry name" value="Putative phosphatase, domain 2"/>
    <property type="match status" value="1"/>
</dbReference>
<protein>
    <submittedName>
        <fullName evidence="4">Haloacid dehalogenase</fullName>
    </submittedName>
</protein>
<dbReference type="EMBL" id="MWMH01000003">
    <property type="protein sequence ID" value="OOP73292.1"/>
    <property type="molecule type" value="Genomic_DNA"/>
</dbReference>
<sequence length="229" mass="27359">MIFFDIDDTLLDHKSSELLGVESFYEEYKHYFKLEKEMFYKLWCQISDKYFNSYLKREMTFEQQRIERMKSLFRYSNIKLGDEDANIKFKKYLINYEKNWKSYNDVVPCLKYLSRKYELGIISNGDLNQQLLKLEKMNIKQYFTNILTAGEVGISKPNIQLFNIACNRANRQPQECCYIGDNLYTDIIPCERIGMNGIWLNRRGETIIVNNIKTISNLNDLKSIFNKKI</sequence>
<organism evidence="4 5">
    <name type="scientific">Clostridium beijerinckii</name>
    <name type="common">Clostridium MP</name>
    <dbReference type="NCBI Taxonomy" id="1520"/>
    <lineage>
        <taxon>Bacteria</taxon>
        <taxon>Bacillati</taxon>
        <taxon>Bacillota</taxon>
        <taxon>Clostridia</taxon>
        <taxon>Eubacteriales</taxon>
        <taxon>Clostridiaceae</taxon>
        <taxon>Clostridium</taxon>
    </lineage>
</organism>
<keyword evidence="3" id="KW-0460">Magnesium</keyword>
<dbReference type="Pfam" id="PF13419">
    <property type="entry name" value="HAD_2"/>
    <property type="match status" value="1"/>
</dbReference>
<accession>A0A1S9N785</accession>
<dbReference type="Proteomes" id="UP000190959">
    <property type="component" value="Unassembled WGS sequence"/>
</dbReference>
<dbReference type="SFLD" id="SFLDG01129">
    <property type="entry name" value="C1.5:_HAD__Beta-PGM__Phosphata"/>
    <property type="match status" value="1"/>
</dbReference>
<dbReference type="PANTHER" id="PTHR46470:SF4">
    <property type="entry name" value="5-AMINO-6-(5-PHOSPHO-D-RIBITYLAMINO)URACIL PHOSPHATASE YIGB"/>
    <property type="match status" value="1"/>
</dbReference>
<dbReference type="Gene3D" id="3.40.50.1000">
    <property type="entry name" value="HAD superfamily/HAD-like"/>
    <property type="match status" value="1"/>
</dbReference>